<feature type="non-terminal residue" evidence="1">
    <location>
        <position position="1"/>
    </location>
</feature>
<evidence type="ECO:0000313" key="2">
    <source>
        <dbReference type="Proteomes" id="UP000789366"/>
    </source>
</evidence>
<accession>A0ACA9R394</accession>
<comment type="caution">
    <text evidence="1">The sequence shown here is derived from an EMBL/GenBank/DDBJ whole genome shotgun (WGS) entry which is preliminary data.</text>
</comment>
<dbReference type="EMBL" id="CAJVPW010056345">
    <property type="protein sequence ID" value="CAG8774813.1"/>
    <property type="molecule type" value="Genomic_DNA"/>
</dbReference>
<gene>
    <name evidence="1" type="ORF">SPELUC_LOCUS16005</name>
</gene>
<evidence type="ECO:0000313" key="1">
    <source>
        <dbReference type="EMBL" id="CAG8774813.1"/>
    </source>
</evidence>
<name>A0ACA9R394_9GLOM</name>
<reference evidence="1" key="1">
    <citation type="submission" date="2021-06" db="EMBL/GenBank/DDBJ databases">
        <authorList>
            <person name="Kallberg Y."/>
            <person name="Tangrot J."/>
            <person name="Rosling A."/>
        </authorList>
    </citation>
    <scope>NUCLEOTIDE SEQUENCE</scope>
    <source>
        <strain evidence="1">28 12/20/2015</strain>
    </source>
</reference>
<proteinExistence type="predicted"/>
<protein>
    <submittedName>
        <fullName evidence="1">1027_t:CDS:1</fullName>
    </submittedName>
</protein>
<dbReference type="Proteomes" id="UP000789366">
    <property type="component" value="Unassembled WGS sequence"/>
</dbReference>
<sequence length="124" mass="14518">LDNYDAQTEVISLSNIKRIIDDYEFYFTKHPVMTVTNFYLKPVSLNSVKFTRQWFYEHALGEQKLRKYFKIICETTDIKIGTCNITNHSERKTAVQLLKELGYSDAVVMLITRHKSQKGLAAYE</sequence>
<keyword evidence="2" id="KW-1185">Reference proteome</keyword>
<organism evidence="1 2">
    <name type="scientific">Cetraspora pellucida</name>
    <dbReference type="NCBI Taxonomy" id="1433469"/>
    <lineage>
        <taxon>Eukaryota</taxon>
        <taxon>Fungi</taxon>
        <taxon>Fungi incertae sedis</taxon>
        <taxon>Mucoromycota</taxon>
        <taxon>Glomeromycotina</taxon>
        <taxon>Glomeromycetes</taxon>
        <taxon>Diversisporales</taxon>
        <taxon>Gigasporaceae</taxon>
        <taxon>Cetraspora</taxon>
    </lineage>
</organism>